<evidence type="ECO:0000256" key="1">
    <source>
        <dbReference type="ARBA" id="ARBA00022860"/>
    </source>
</evidence>
<dbReference type="PROSITE" id="PS50096">
    <property type="entry name" value="IQ"/>
    <property type="match status" value="1"/>
</dbReference>
<organism evidence="6 7">
    <name type="scientific">Striga asiatica</name>
    <name type="common">Asiatic witchweed</name>
    <name type="synonym">Buchnera asiatica</name>
    <dbReference type="NCBI Taxonomy" id="4170"/>
    <lineage>
        <taxon>Eukaryota</taxon>
        <taxon>Viridiplantae</taxon>
        <taxon>Streptophyta</taxon>
        <taxon>Embryophyta</taxon>
        <taxon>Tracheophyta</taxon>
        <taxon>Spermatophyta</taxon>
        <taxon>Magnoliopsida</taxon>
        <taxon>eudicotyledons</taxon>
        <taxon>Gunneridae</taxon>
        <taxon>Pentapetalae</taxon>
        <taxon>asterids</taxon>
        <taxon>lamiids</taxon>
        <taxon>Lamiales</taxon>
        <taxon>Orobanchaceae</taxon>
        <taxon>Buchnereae</taxon>
        <taxon>Striga</taxon>
    </lineage>
</organism>
<dbReference type="GO" id="GO:0005516">
    <property type="term" value="F:calmodulin binding"/>
    <property type="evidence" value="ECO:0007669"/>
    <property type="project" value="UniProtKB-KW"/>
</dbReference>
<evidence type="ECO:0000313" key="6">
    <source>
        <dbReference type="EMBL" id="GER40451.1"/>
    </source>
</evidence>
<dbReference type="SMART" id="SM00015">
    <property type="entry name" value="IQ"/>
    <property type="match status" value="1"/>
</dbReference>
<feature type="domain" description="DUF4005" evidence="5">
    <location>
        <begin position="413"/>
        <end position="479"/>
    </location>
</feature>
<evidence type="ECO:0000259" key="5">
    <source>
        <dbReference type="Pfam" id="PF13178"/>
    </source>
</evidence>
<comment type="caution">
    <text evidence="6">The sequence shown here is derived from an EMBL/GenBank/DDBJ whole genome shotgun (WGS) entry which is preliminary data.</text>
</comment>
<dbReference type="InterPro" id="IPR000048">
    <property type="entry name" value="IQ_motif_EF-hand-BS"/>
</dbReference>
<dbReference type="PANTHER" id="PTHR32295">
    <property type="entry name" value="IQ-DOMAIN 5-RELATED"/>
    <property type="match status" value="1"/>
</dbReference>
<gene>
    <name evidence="6" type="ORF">STAS_17128</name>
</gene>
<dbReference type="CDD" id="cd23767">
    <property type="entry name" value="IQCD"/>
    <property type="match status" value="1"/>
</dbReference>
<feature type="region of interest" description="Disordered" evidence="4">
    <location>
        <begin position="129"/>
        <end position="157"/>
    </location>
</feature>
<feature type="region of interest" description="Disordered" evidence="4">
    <location>
        <begin position="27"/>
        <end position="54"/>
    </location>
</feature>
<accession>A0A5A7Q8S9</accession>
<evidence type="ECO:0000256" key="3">
    <source>
        <dbReference type="ARBA" id="ARBA00024378"/>
    </source>
</evidence>
<evidence type="ECO:0000313" key="7">
    <source>
        <dbReference type="Proteomes" id="UP000325081"/>
    </source>
</evidence>
<dbReference type="EMBL" id="BKCP01005883">
    <property type="protein sequence ID" value="GER40451.1"/>
    <property type="molecule type" value="Genomic_DNA"/>
</dbReference>
<proteinExistence type="inferred from homology"/>
<feature type="region of interest" description="Disordered" evidence="4">
    <location>
        <begin position="342"/>
        <end position="369"/>
    </location>
</feature>
<dbReference type="AlphaFoldDB" id="A0A5A7Q8S9"/>
<dbReference type="Pfam" id="PF00612">
    <property type="entry name" value="IQ"/>
    <property type="match status" value="1"/>
</dbReference>
<comment type="similarity">
    <text evidence="2">Belongs to the IQD family.</text>
</comment>
<sequence>MGRESNAEKMGKKGSWFSAIKRVFTHNSKEKPAYAPDKKSSKDNKKKGKSILGHGESKSFIPLFKEPSSIEQILGEADQLLFTPLHDPKTTPPFLWNQTSVEIASPKYAHNIVSSPAVMSPTVSSNRYNFPKKAPSPQPIFRSDSNDGFTKMDSSKFSQRRRLEPTLRYRHLSATMIQSAYRGYLARRNFRALRGLVRLQGMVRSENVKRQTINAMKQMQLLVRVQTQIQSRRIQMLENHALYCTKEKDSESNPSKWPANQFRGAENSEDWDDSMLTKEEIESRLRQKLEAVMKRERAMAYAYSHQLWKSSNPKSTQDPLENQPNNGLPWWWSWLERELPPTNTPQNRASTKKVAFTPPKPIPDHNPSPLHNKTKHFQTTPIKTPSPAKASGFTNPYSKPRTVISYSSPYNDFPLKDDDSLTSCPPFSVPSYMAPTMSAKAKTRANSNPKERLIQGNNVGTPVNDSKRRFSFSFTHNIGSFKWNNKGSSKNEPASRKVVGFDKRYAVGDLSIDSTVSMPALGGRKPFNRFV</sequence>
<comment type="subunit">
    <text evidence="3">Binds to multiple calmodulin (CaM) in the presence of Ca(2+) and CaM-like proteins.</text>
</comment>
<protein>
    <submittedName>
        <fullName evidence="6">IQ domain-containing protein</fullName>
    </submittedName>
</protein>
<dbReference type="Gene3D" id="1.20.5.190">
    <property type="match status" value="1"/>
</dbReference>
<feature type="compositionally biased region" description="Basic and acidic residues" evidence="4">
    <location>
        <begin position="27"/>
        <end position="43"/>
    </location>
</feature>
<name>A0A5A7Q8S9_STRAF</name>
<dbReference type="OrthoDB" id="753382at2759"/>
<reference evidence="7" key="1">
    <citation type="journal article" date="2019" name="Curr. Biol.">
        <title>Genome Sequence of Striga asiatica Provides Insight into the Evolution of Plant Parasitism.</title>
        <authorList>
            <person name="Yoshida S."/>
            <person name="Kim S."/>
            <person name="Wafula E.K."/>
            <person name="Tanskanen J."/>
            <person name="Kim Y.M."/>
            <person name="Honaas L."/>
            <person name="Yang Z."/>
            <person name="Spallek T."/>
            <person name="Conn C.E."/>
            <person name="Ichihashi Y."/>
            <person name="Cheong K."/>
            <person name="Cui S."/>
            <person name="Der J.P."/>
            <person name="Gundlach H."/>
            <person name="Jiao Y."/>
            <person name="Hori C."/>
            <person name="Ishida J.K."/>
            <person name="Kasahara H."/>
            <person name="Kiba T."/>
            <person name="Kim M.S."/>
            <person name="Koo N."/>
            <person name="Laohavisit A."/>
            <person name="Lee Y.H."/>
            <person name="Lumba S."/>
            <person name="McCourt P."/>
            <person name="Mortimer J.C."/>
            <person name="Mutuku J.M."/>
            <person name="Nomura T."/>
            <person name="Sasaki-Sekimoto Y."/>
            <person name="Seto Y."/>
            <person name="Wang Y."/>
            <person name="Wakatake T."/>
            <person name="Sakakibara H."/>
            <person name="Demura T."/>
            <person name="Yamaguchi S."/>
            <person name="Yoneyama K."/>
            <person name="Manabe R.I."/>
            <person name="Nelson D.C."/>
            <person name="Schulman A.H."/>
            <person name="Timko M.P."/>
            <person name="dePamphilis C.W."/>
            <person name="Choi D."/>
            <person name="Shirasu K."/>
        </authorList>
    </citation>
    <scope>NUCLEOTIDE SEQUENCE [LARGE SCALE GENOMIC DNA]</scope>
    <source>
        <strain evidence="7">cv. UVA1</strain>
    </source>
</reference>
<dbReference type="PANTHER" id="PTHR32295:SF113">
    <property type="entry name" value="PROTEIN IQ-DOMAIN 14"/>
    <property type="match status" value="1"/>
</dbReference>
<dbReference type="InterPro" id="IPR025064">
    <property type="entry name" value="DUF4005"/>
</dbReference>
<dbReference type="Pfam" id="PF13178">
    <property type="entry name" value="DUF4005"/>
    <property type="match status" value="1"/>
</dbReference>
<keyword evidence="7" id="KW-1185">Reference proteome</keyword>
<dbReference type="Proteomes" id="UP000325081">
    <property type="component" value="Unassembled WGS sequence"/>
</dbReference>
<evidence type="ECO:0000256" key="2">
    <source>
        <dbReference type="ARBA" id="ARBA00024341"/>
    </source>
</evidence>
<evidence type="ECO:0000256" key="4">
    <source>
        <dbReference type="SAM" id="MobiDB-lite"/>
    </source>
</evidence>
<keyword evidence="1" id="KW-0112">Calmodulin-binding</keyword>